<gene>
    <name evidence="1" type="ORF">AVDCRST_MAG68-152</name>
</gene>
<name>A0A6J4K7P3_9BACT</name>
<accession>A0A6J4K7P3</accession>
<sequence>MKVPRELTCLLDRRIAGHLTAEPATRAPPRIAVPWS</sequence>
<reference evidence="1" key="1">
    <citation type="submission" date="2020-02" db="EMBL/GenBank/DDBJ databases">
        <authorList>
            <person name="Meier V. D."/>
        </authorList>
    </citation>
    <scope>NUCLEOTIDE SEQUENCE</scope>
    <source>
        <strain evidence="1">AVDCRST_MAG68</strain>
    </source>
</reference>
<organism evidence="1">
    <name type="scientific">uncultured Gemmatimonadota bacterium</name>
    <dbReference type="NCBI Taxonomy" id="203437"/>
    <lineage>
        <taxon>Bacteria</taxon>
        <taxon>Pseudomonadati</taxon>
        <taxon>Gemmatimonadota</taxon>
        <taxon>environmental samples</taxon>
    </lineage>
</organism>
<protein>
    <submittedName>
        <fullName evidence="1">Uncharacterized protein</fullName>
    </submittedName>
</protein>
<dbReference type="EMBL" id="CADCTW010000014">
    <property type="protein sequence ID" value="CAA9297949.1"/>
    <property type="molecule type" value="Genomic_DNA"/>
</dbReference>
<evidence type="ECO:0000313" key="1">
    <source>
        <dbReference type="EMBL" id="CAA9297949.1"/>
    </source>
</evidence>
<proteinExistence type="predicted"/>
<dbReference type="AlphaFoldDB" id="A0A6J4K7P3"/>